<dbReference type="CDD" id="cd00293">
    <property type="entry name" value="USP-like"/>
    <property type="match status" value="2"/>
</dbReference>
<dbReference type="EMBL" id="OCND01000004">
    <property type="protein sequence ID" value="SOD54582.1"/>
    <property type="molecule type" value="Genomic_DNA"/>
</dbReference>
<dbReference type="InterPro" id="IPR006016">
    <property type="entry name" value="UspA"/>
</dbReference>
<feature type="domain" description="UspA" evidence="4">
    <location>
        <begin position="7"/>
        <end position="146"/>
    </location>
</feature>
<accession>A0A286D7E1</accession>
<dbReference type="GO" id="GO:0005524">
    <property type="term" value="F:ATP binding"/>
    <property type="evidence" value="ECO:0007669"/>
    <property type="project" value="UniProtKB-KW"/>
</dbReference>
<dbReference type="RefSeq" id="WP_097121855.1">
    <property type="nucleotide sequence ID" value="NZ_OCND01000004.1"/>
</dbReference>
<organism evidence="5 6">
    <name type="scientific">Pseudoxanthomonas wuyuanensis</name>
    <dbReference type="NCBI Taxonomy" id="1073196"/>
    <lineage>
        <taxon>Bacteria</taxon>
        <taxon>Pseudomonadati</taxon>
        <taxon>Pseudomonadota</taxon>
        <taxon>Gammaproteobacteria</taxon>
        <taxon>Lysobacterales</taxon>
        <taxon>Lysobacteraceae</taxon>
        <taxon>Pseudoxanthomonas</taxon>
    </lineage>
</organism>
<evidence type="ECO:0000313" key="5">
    <source>
        <dbReference type="EMBL" id="SOD54582.1"/>
    </source>
</evidence>
<dbReference type="PRINTS" id="PR01438">
    <property type="entry name" value="UNVRSLSTRESS"/>
</dbReference>
<keyword evidence="2" id="KW-0547">Nucleotide-binding</keyword>
<dbReference type="PANTHER" id="PTHR46268:SF27">
    <property type="entry name" value="UNIVERSAL STRESS PROTEIN RV2623"/>
    <property type="match status" value="1"/>
</dbReference>
<evidence type="ECO:0000256" key="3">
    <source>
        <dbReference type="ARBA" id="ARBA00022840"/>
    </source>
</evidence>
<sequence>MSWSLATILATTDFSEAAEQAVERAAALARQHGARLHLLHSTDEGDWLARLIDHGRSSASRELWQKAADSALARLRQRLQADGLQAVETQVVTEPLYRCLGRIAQELDAGLLVMGAHGEGRVRRAVLGATADRVLRAGMVPVLLVRGKGDGGYLRVALATDFSAASRHAAQLGLALAPDASHYLLHANQLMLDRSLAFAHRSAEALEAYRSQAMAEAAKAMADFAASLGPAAAAAVRAPREGPAAQVLASFVLEAGIDLVALGTRPRARWEANLLGSTALFALTGLDCDVLLVPEPGAQRTD</sequence>
<evidence type="ECO:0000256" key="1">
    <source>
        <dbReference type="ARBA" id="ARBA00008791"/>
    </source>
</evidence>
<dbReference type="PANTHER" id="PTHR46268">
    <property type="entry name" value="STRESS RESPONSE PROTEIN NHAX"/>
    <property type="match status" value="1"/>
</dbReference>
<dbReference type="AlphaFoldDB" id="A0A286D7E1"/>
<feature type="domain" description="UspA" evidence="4">
    <location>
        <begin position="153"/>
        <end position="294"/>
    </location>
</feature>
<evidence type="ECO:0000313" key="6">
    <source>
        <dbReference type="Proteomes" id="UP000219374"/>
    </source>
</evidence>
<protein>
    <submittedName>
        <fullName evidence="5">Nucleotide-binding universal stress protein, UspA family</fullName>
    </submittedName>
</protein>
<dbReference type="Gene3D" id="3.40.50.620">
    <property type="entry name" value="HUPs"/>
    <property type="match status" value="2"/>
</dbReference>
<gene>
    <name evidence="5" type="ORF">SAMN06296416_104189</name>
</gene>
<reference evidence="5 6" key="1">
    <citation type="submission" date="2017-09" db="EMBL/GenBank/DDBJ databases">
        <authorList>
            <person name="Ehlers B."/>
            <person name="Leendertz F.H."/>
        </authorList>
    </citation>
    <scope>NUCLEOTIDE SEQUENCE [LARGE SCALE GENOMIC DNA]</scope>
    <source>
        <strain evidence="5 6">CGMCC 1.10978</strain>
    </source>
</reference>
<keyword evidence="3" id="KW-0067">ATP-binding</keyword>
<proteinExistence type="inferred from homology"/>
<comment type="similarity">
    <text evidence="1">Belongs to the universal stress protein A family.</text>
</comment>
<keyword evidence="6" id="KW-1185">Reference proteome</keyword>
<dbReference type="Proteomes" id="UP000219374">
    <property type="component" value="Unassembled WGS sequence"/>
</dbReference>
<dbReference type="InterPro" id="IPR006015">
    <property type="entry name" value="Universal_stress_UspA"/>
</dbReference>
<dbReference type="InterPro" id="IPR014729">
    <property type="entry name" value="Rossmann-like_a/b/a_fold"/>
</dbReference>
<dbReference type="OrthoDB" id="9804721at2"/>
<dbReference type="Pfam" id="PF00582">
    <property type="entry name" value="Usp"/>
    <property type="match status" value="2"/>
</dbReference>
<evidence type="ECO:0000259" key="4">
    <source>
        <dbReference type="Pfam" id="PF00582"/>
    </source>
</evidence>
<name>A0A286D7E1_9GAMM</name>
<dbReference type="SUPFAM" id="SSF52402">
    <property type="entry name" value="Adenine nucleotide alpha hydrolases-like"/>
    <property type="match status" value="2"/>
</dbReference>
<evidence type="ECO:0000256" key="2">
    <source>
        <dbReference type="ARBA" id="ARBA00022741"/>
    </source>
</evidence>